<keyword evidence="4" id="KW-1185">Reference proteome</keyword>
<sequence length="437" mass="49529">MASTEGKFVKHHLNEINSKKILKVRSVTSDASAQIAKSVNDYSKGNNIPIGHYKCFVHKLRTLQKQVRNVKLSSSLGLFNGHTRYFVKYFCCGNYEPTGNSCKECEDGFTSVKGGNCKKCKEGAYGKRCANLCKCSKDQRCDHVLGCVSNLKNDTNSECDIGFTSVNGDNCKTCNDGNYGKSCKELCNCSTEQRCDHVIGCVAIFMNESNDEILLWTTDNVIKDSKTTADLFGEGGGSPESFNINIIIYCLCVMCTIIVMTLCNICVRHFRQNESYHFNRNQRRRSTAGNTIQTTWRRLANSIYNHYDEIDETAMMTGEILNRTRTATNEDSSRNDEVMISSDGYLNPYQPIIVYTDTHKYTKCTHISNKMKTSNSLPASLESLKNIHVQCNCLVRLKDRHDINSIVYIDHRQELVNLSKEKINRLCNVKHKDRWSV</sequence>
<name>A0A6J8ESW0_MYTCO</name>
<feature type="transmembrane region" description="Helical" evidence="2">
    <location>
        <begin position="246"/>
        <end position="267"/>
    </location>
</feature>
<gene>
    <name evidence="3" type="ORF">MCOR_55645</name>
</gene>
<evidence type="ECO:0000313" key="4">
    <source>
        <dbReference type="Proteomes" id="UP000507470"/>
    </source>
</evidence>
<evidence type="ECO:0000256" key="2">
    <source>
        <dbReference type="SAM" id="Phobius"/>
    </source>
</evidence>
<dbReference type="OrthoDB" id="10650885at2759"/>
<keyword evidence="2" id="KW-0472">Membrane</keyword>
<keyword evidence="1" id="KW-0245">EGF-like domain</keyword>
<dbReference type="Proteomes" id="UP000507470">
    <property type="component" value="Unassembled WGS sequence"/>
</dbReference>
<dbReference type="EMBL" id="CACVKT020009844">
    <property type="protein sequence ID" value="CAC5423674.1"/>
    <property type="molecule type" value="Genomic_DNA"/>
</dbReference>
<protein>
    <recommendedName>
        <fullName evidence="5">MEGF10_11</fullName>
    </recommendedName>
</protein>
<reference evidence="3 4" key="1">
    <citation type="submission" date="2020-06" db="EMBL/GenBank/DDBJ databases">
        <authorList>
            <person name="Li R."/>
            <person name="Bekaert M."/>
        </authorList>
    </citation>
    <scope>NUCLEOTIDE SEQUENCE [LARGE SCALE GENOMIC DNA]</scope>
    <source>
        <strain evidence="4">wild</strain>
    </source>
</reference>
<accession>A0A6J8ESW0</accession>
<proteinExistence type="predicted"/>
<dbReference type="PANTHER" id="PTHR24043">
    <property type="entry name" value="SCAVENGER RECEPTOR CLASS F"/>
    <property type="match status" value="1"/>
</dbReference>
<dbReference type="InterPro" id="IPR042635">
    <property type="entry name" value="MEGF10/SREC1/2-like"/>
</dbReference>
<evidence type="ECO:0000313" key="3">
    <source>
        <dbReference type="EMBL" id="CAC5423674.1"/>
    </source>
</evidence>
<keyword evidence="2" id="KW-1133">Transmembrane helix</keyword>
<evidence type="ECO:0008006" key="5">
    <source>
        <dbReference type="Google" id="ProtNLM"/>
    </source>
</evidence>
<dbReference type="GO" id="GO:0005044">
    <property type="term" value="F:scavenger receptor activity"/>
    <property type="evidence" value="ECO:0007669"/>
    <property type="project" value="InterPro"/>
</dbReference>
<dbReference type="PANTHER" id="PTHR24043:SF8">
    <property type="entry name" value="EGF-LIKE DOMAIN-CONTAINING PROTEIN"/>
    <property type="match status" value="1"/>
</dbReference>
<keyword evidence="2" id="KW-0812">Transmembrane</keyword>
<dbReference type="AlphaFoldDB" id="A0A6J8ESW0"/>
<evidence type="ECO:0000256" key="1">
    <source>
        <dbReference type="ARBA" id="ARBA00022536"/>
    </source>
</evidence>
<organism evidence="3 4">
    <name type="scientific">Mytilus coruscus</name>
    <name type="common">Sea mussel</name>
    <dbReference type="NCBI Taxonomy" id="42192"/>
    <lineage>
        <taxon>Eukaryota</taxon>
        <taxon>Metazoa</taxon>
        <taxon>Spiralia</taxon>
        <taxon>Lophotrochozoa</taxon>
        <taxon>Mollusca</taxon>
        <taxon>Bivalvia</taxon>
        <taxon>Autobranchia</taxon>
        <taxon>Pteriomorphia</taxon>
        <taxon>Mytilida</taxon>
        <taxon>Mytiloidea</taxon>
        <taxon>Mytilidae</taxon>
        <taxon>Mytilinae</taxon>
        <taxon>Mytilus</taxon>
    </lineage>
</organism>